<dbReference type="PANTHER" id="PTHR24096:SF422">
    <property type="entry name" value="BCDNA.GH02901"/>
    <property type="match status" value="1"/>
</dbReference>
<dbReference type="STRING" id="2018661.A0A2A2KX40"/>
<dbReference type="OrthoDB" id="10253869at2759"/>
<keyword evidence="7" id="KW-1185">Reference proteome</keyword>
<evidence type="ECO:0000259" key="4">
    <source>
        <dbReference type="Pfam" id="PF00501"/>
    </source>
</evidence>
<reference evidence="6 7" key="1">
    <citation type="journal article" date="2017" name="Curr. Biol.">
        <title>Genome architecture and evolution of a unichromosomal asexual nematode.</title>
        <authorList>
            <person name="Fradin H."/>
            <person name="Zegar C."/>
            <person name="Gutwein M."/>
            <person name="Lucas J."/>
            <person name="Kovtun M."/>
            <person name="Corcoran D."/>
            <person name="Baugh L.R."/>
            <person name="Kiontke K."/>
            <person name="Gunsalus K."/>
            <person name="Fitch D.H."/>
            <person name="Piano F."/>
        </authorList>
    </citation>
    <scope>NUCLEOTIDE SEQUENCE [LARGE SCALE GENOMIC DNA]</scope>
    <source>
        <strain evidence="6">PF1309</strain>
    </source>
</reference>
<feature type="domain" description="AMP-dependent synthetase/ligase" evidence="4">
    <location>
        <begin position="4"/>
        <end position="101"/>
    </location>
</feature>
<comment type="caution">
    <text evidence="6">The sequence shown here is derived from an EMBL/GenBank/DDBJ whole genome shotgun (WGS) entry which is preliminary data.</text>
</comment>
<dbReference type="AlphaFoldDB" id="A0A2A2KX40"/>
<evidence type="ECO:0000256" key="3">
    <source>
        <dbReference type="ARBA" id="ARBA00023140"/>
    </source>
</evidence>
<evidence type="ECO:0008006" key="8">
    <source>
        <dbReference type="Google" id="ProtNLM"/>
    </source>
</evidence>
<evidence type="ECO:0000256" key="1">
    <source>
        <dbReference type="ARBA" id="ARBA00004275"/>
    </source>
</evidence>
<name>A0A2A2KX40_9BILA</name>
<gene>
    <name evidence="6" type="ORF">WR25_11979</name>
</gene>
<dbReference type="InterPro" id="IPR000873">
    <property type="entry name" value="AMP-dep_synth/lig_dom"/>
</dbReference>
<evidence type="ECO:0000259" key="5">
    <source>
        <dbReference type="Pfam" id="PF13193"/>
    </source>
</evidence>
<comment type="similarity">
    <text evidence="2">Belongs to the ATP-dependent AMP-binding enzyme family.</text>
</comment>
<dbReference type="FunFam" id="3.30.300.30:FF:000007">
    <property type="entry name" value="4-coumarate--CoA ligase 2"/>
    <property type="match status" value="1"/>
</dbReference>
<dbReference type="GO" id="GO:0005777">
    <property type="term" value="C:peroxisome"/>
    <property type="evidence" value="ECO:0007669"/>
    <property type="project" value="UniProtKB-SubCell"/>
</dbReference>
<dbReference type="PANTHER" id="PTHR24096">
    <property type="entry name" value="LONG-CHAIN-FATTY-ACID--COA LIGASE"/>
    <property type="match status" value="1"/>
</dbReference>
<evidence type="ECO:0000256" key="2">
    <source>
        <dbReference type="ARBA" id="ARBA00006432"/>
    </source>
</evidence>
<sequence>MCVKDDVVALATLNTWHYLAFFMGAAVNGGAGSGMAPISTPLEMQRQISECGASAVLTTEAVLPKVLEAVEKCPKVKTIVVVGDCQKDSNDEIVSWDDVIRTKHLDFDDVEIDAKQDVIHLPFSRSDRLNVSILEPPFDFERENYLLYLPFYHVYGLLMALDALHLGVCSVMMSHFNSTVFCQSIEKYKMRTVNVVPPILLLMVKSPLAAKFDLSSVELIVSGAAPLGKGLCEEVIRKLPKAKIQQGDIGYLDNDCHLFVVDRLKELIKVKGFQVPPAELESLLLTHPKIKDAAVVGIKHENLGEVPKAYIVAQANASLTEDEVHLFVNDKVSKYKQLLGGIEFIDEIPKAPSGKILRRLLRKKHNNNTL</sequence>
<comment type="subcellular location">
    <subcellularLocation>
        <location evidence="1">Peroxisome</location>
    </subcellularLocation>
</comment>
<keyword evidence="3" id="KW-0576">Peroxisome</keyword>
<dbReference type="Proteomes" id="UP000218231">
    <property type="component" value="Unassembled WGS sequence"/>
</dbReference>
<feature type="domain" description="AMP-dependent synthetase/ligase" evidence="4">
    <location>
        <begin position="140"/>
        <end position="247"/>
    </location>
</feature>
<protein>
    <recommendedName>
        <fullName evidence="8">AMP-binding enzyme C-terminal domain-containing protein</fullName>
    </recommendedName>
</protein>
<dbReference type="Pfam" id="PF13193">
    <property type="entry name" value="AMP-binding_C"/>
    <property type="match status" value="1"/>
</dbReference>
<dbReference type="GO" id="GO:0016405">
    <property type="term" value="F:CoA-ligase activity"/>
    <property type="evidence" value="ECO:0007669"/>
    <property type="project" value="TreeGrafter"/>
</dbReference>
<evidence type="ECO:0000313" key="6">
    <source>
        <dbReference type="EMBL" id="PAV78389.1"/>
    </source>
</evidence>
<dbReference type="EMBL" id="LIAE01007568">
    <property type="protein sequence ID" value="PAV78389.1"/>
    <property type="molecule type" value="Genomic_DNA"/>
</dbReference>
<dbReference type="InterPro" id="IPR025110">
    <property type="entry name" value="AMP-bd_C"/>
</dbReference>
<evidence type="ECO:0000313" key="7">
    <source>
        <dbReference type="Proteomes" id="UP000218231"/>
    </source>
</evidence>
<proteinExistence type="inferred from homology"/>
<dbReference type="Gene3D" id="3.40.50.980">
    <property type="match status" value="2"/>
</dbReference>
<organism evidence="6 7">
    <name type="scientific">Diploscapter pachys</name>
    <dbReference type="NCBI Taxonomy" id="2018661"/>
    <lineage>
        <taxon>Eukaryota</taxon>
        <taxon>Metazoa</taxon>
        <taxon>Ecdysozoa</taxon>
        <taxon>Nematoda</taxon>
        <taxon>Chromadorea</taxon>
        <taxon>Rhabditida</taxon>
        <taxon>Rhabditina</taxon>
        <taxon>Rhabditomorpha</taxon>
        <taxon>Rhabditoidea</taxon>
        <taxon>Rhabditidae</taxon>
        <taxon>Diploscapter</taxon>
    </lineage>
</organism>
<feature type="domain" description="AMP-binding enzyme C-terminal" evidence="5">
    <location>
        <begin position="279"/>
        <end position="355"/>
    </location>
</feature>
<dbReference type="Pfam" id="PF00501">
    <property type="entry name" value="AMP-binding"/>
    <property type="match status" value="2"/>
</dbReference>
<accession>A0A2A2KX40</accession>
<dbReference type="InterPro" id="IPR045851">
    <property type="entry name" value="AMP-bd_C_sf"/>
</dbReference>
<dbReference type="SUPFAM" id="SSF56801">
    <property type="entry name" value="Acetyl-CoA synthetase-like"/>
    <property type="match status" value="1"/>
</dbReference>
<dbReference type="Gene3D" id="3.30.300.30">
    <property type="match status" value="1"/>
</dbReference>